<accession>A0A914C2W2</accession>
<protein>
    <submittedName>
        <fullName evidence="4">Uncharacterized protein</fullName>
    </submittedName>
</protein>
<dbReference type="WBParaSite" id="ACRNAN_Path_1556.g6053.t1">
    <property type="protein sequence ID" value="ACRNAN_Path_1556.g6053.t1"/>
    <property type="gene ID" value="ACRNAN_Path_1556.g6053"/>
</dbReference>
<evidence type="ECO:0000313" key="3">
    <source>
        <dbReference type="Proteomes" id="UP000887540"/>
    </source>
</evidence>
<keyword evidence="3" id="KW-1185">Reference proteome</keyword>
<name>A0A914C2W2_9BILA</name>
<feature type="coiled-coil region" evidence="1">
    <location>
        <begin position="40"/>
        <end position="260"/>
    </location>
</feature>
<proteinExistence type="predicted"/>
<feature type="region of interest" description="Disordered" evidence="2">
    <location>
        <begin position="1"/>
        <end position="26"/>
    </location>
</feature>
<evidence type="ECO:0000256" key="2">
    <source>
        <dbReference type="SAM" id="MobiDB-lite"/>
    </source>
</evidence>
<evidence type="ECO:0000313" key="4">
    <source>
        <dbReference type="WBParaSite" id="ACRNAN_Path_1556.g6053.t1"/>
    </source>
</evidence>
<dbReference type="AlphaFoldDB" id="A0A914C2W2"/>
<evidence type="ECO:0000256" key="1">
    <source>
        <dbReference type="SAM" id="Coils"/>
    </source>
</evidence>
<reference evidence="4" key="1">
    <citation type="submission" date="2022-11" db="UniProtKB">
        <authorList>
            <consortium name="WormBaseParasite"/>
        </authorList>
    </citation>
    <scope>IDENTIFICATION</scope>
</reference>
<sequence length="883" mass="102887">MSAFNDDDLDQSHVSSAEIDENTMTIPIVAEVGRDPEEEIKNLERHRRDLQDELTAIRRAMPILRDSQGKDVTQQMLELANEYQKYKNENDELHEDLERAQQELADANSENIRTRAEYKKQIREMELRCSQFEKENAELKQMIENDDRRYDESTASTLATSMFSSRENEITELKRMAMEQGAEISRLQRQLTVLDKEKQEAIQKADEFGKVLNDAEGTIEIIQQDLQTTEAENQELRVKIEELEKAISEKNVQIKKRNEAIKGFNKMINKLNSQQTTLDPLGEMESSSITNLEGTETADLCSHLLIVLKKLKSNWKENATLYQEIKEFIKEHGTGAVDSDDLESLTETFYRQADERARQIQEQYKSELEKQKNPSVLAQLRRVDQTSVSDETKLNNMSRSVSFRPAYEANVELFLDMADNNFTYAVNTGDLKGIGEQVAVLKKWCLQYFDKLKLLTNLVQTLLEELQESDEGHSILQRINDLHLDLNKTIDQSGRIFVEFEKTERNIQVAIEQSMNQTNYTNQTNQAPEVELEKDSSIAASVSELQIRNENLAKIEHLRTENTKLTERLHEIMDEKEEMVLEKNQIEQELLALRDDLQNQREAIDVVRTELDEATQKQHIVTEDFDRYRQSTEEHNKQLETRIIQLKNYVENIRETLNAIESNNTLIEIKIHPSEITEDEHKKLWESLERNYELQNANLEYDHLLEKEQAEHIHDIQTMEKEKAELKKQLSQVIEEFERHREQIVEDNMRRAELIERNNAILEERLKAGDFNTSASTSAELEVNSWTQVAKLLVGAQERTQKITNAVEDIAKENHGFDILVKECRRLLETIQQCLKWLEERKENYPPRTAKLLQKELPAIFNVMSEGASEISKTFSRTRVNKK</sequence>
<keyword evidence="1" id="KW-0175">Coiled coil</keyword>
<dbReference type="Proteomes" id="UP000887540">
    <property type="component" value="Unplaced"/>
</dbReference>
<feature type="coiled-coil region" evidence="1">
    <location>
        <begin position="709"/>
        <end position="765"/>
    </location>
</feature>
<organism evidence="3 4">
    <name type="scientific">Acrobeloides nanus</name>
    <dbReference type="NCBI Taxonomy" id="290746"/>
    <lineage>
        <taxon>Eukaryota</taxon>
        <taxon>Metazoa</taxon>
        <taxon>Ecdysozoa</taxon>
        <taxon>Nematoda</taxon>
        <taxon>Chromadorea</taxon>
        <taxon>Rhabditida</taxon>
        <taxon>Tylenchina</taxon>
        <taxon>Cephalobomorpha</taxon>
        <taxon>Cephaloboidea</taxon>
        <taxon>Cephalobidae</taxon>
        <taxon>Acrobeloides</taxon>
    </lineage>
</organism>
<feature type="coiled-coil region" evidence="1">
    <location>
        <begin position="555"/>
        <end position="663"/>
    </location>
</feature>